<dbReference type="Proteomes" id="UP000887568">
    <property type="component" value="Unplaced"/>
</dbReference>
<comment type="cofactor">
    <cofactor evidence="2">
        <name>Mg(2+)</name>
        <dbReference type="ChEBI" id="CHEBI:18420"/>
    </cofactor>
</comment>
<dbReference type="Pfam" id="PF00293">
    <property type="entry name" value="NUDIX"/>
    <property type="match status" value="1"/>
</dbReference>
<feature type="domain" description="Nudix hydrolase" evidence="7">
    <location>
        <begin position="151"/>
        <end position="287"/>
    </location>
</feature>
<dbReference type="GO" id="GO:0010945">
    <property type="term" value="F:coenzyme A diphosphatase activity"/>
    <property type="evidence" value="ECO:0007669"/>
    <property type="project" value="InterPro"/>
</dbReference>
<keyword evidence="5" id="KW-0460">Magnesium</keyword>
<dbReference type="GO" id="GO:0046872">
    <property type="term" value="F:metal ion binding"/>
    <property type="evidence" value="ECO:0007669"/>
    <property type="project" value="UniProtKB-KW"/>
</dbReference>
<evidence type="ECO:0000259" key="7">
    <source>
        <dbReference type="PROSITE" id="PS51462"/>
    </source>
</evidence>
<evidence type="ECO:0000313" key="8">
    <source>
        <dbReference type="EnsemblMetazoa" id="XP_038077091.1"/>
    </source>
</evidence>
<evidence type="ECO:0000313" key="9">
    <source>
        <dbReference type="Proteomes" id="UP000887568"/>
    </source>
</evidence>
<dbReference type="InterPro" id="IPR045121">
    <property type="entry name" value="CoAse"/>
</dbReference>
<evidence type="ECO:0000256" key="3">
    <source>
        <dbReference type="ARBA" id="ARBA00022723"/>
    </source>
</evidence>
<organism evidence="8 9">
    <name type="scientific">Patiria miniata</name>
    <name type="common">Bat star</name>
    <name type="synonym">Asterina miniata</name>
    <dbReference type="NCBI Taxonomy" id="46514"/>
    <lineage>
        <taxon>Eukaryota</taxon>
        <taxon>Metazoa</taxon>
        <taxon>Echinodermata</taxon>
        <taxon>Eleutherozoa</taxon>
        <taxon>Asterozoa</taxon>
        <taxon>Asteroidea</taxon>
        <taxon>Valvatacea</taxon>
        <taxon>Valvatida</taxon>
        <taxon>Asterinidae</taxon>
        <taxon>Patiria</taxon>
    </lineage>
</organism>
<evidence type="ECO:0000256" key="1">
    <source>
        <dbReference type="ARBA" id="ARBA00001936"/>
    </source>
</evidence>
<keyword evidence="9" id="KW-1185">Reference proteome</keyword>
<dbReference type="RefSeq" id="XP_038077091.1">
    <property type="nucleotide sequence ID" value="XM_038221163.1"/>
</dbReference>
<dbReference type="GeneID" id="119744939"/>
<keyword evidence="3" id="KW-0479">Metal-binding</keyword>
<reference evidence="8" key="1">
    <citation type="submission" date="2022-11" db="UniProtKB">
        <authorList>
            <consortium name="EnsemblMetazoa"/>
        </authorList>
    </citation>
    <scope>IDENTIFICATION</scope>
</reference>
<evidence type="ECO:0000256" key="2">
    <source>
        <dbReference type="ARBA" id="ARBA00001946"/>
    </source>
</evidence>
<dbReference type="Gene3D" id="3.90.79.10">
    <property type="entry name" value="Nucleoside Triphosphate Pyrophosphohydrolase"/>
    <property type="match status" value="1"/>
</dbReference>
<name>A0A914BMX8_PATMI</name>
<dbReference type="InterPro" id="IPR000086">
    <property type="entry name" value="NUDIX_hydrolase_dom"/>
</dbReference>
<accession>A0A914BMX8</accession>
<comment type="cofactor">
    <cofactor evidence="1">
        <name>Mn(2+)</name>
        <dbReference type="ChEBI" id="CHEBI:29035"/>
    </cofactor>
</comment>
<dbReference type="PANTHER" id="PTHR12992:SF11">
    <property type="entry name" value="MITOCHONDRIAL COENZYME A DIPHOSPHATASE NUDT8"/>
    <property type="match status" value="1"/>
</dbReference>
<dbReference type="CDD" id="cd03426">
    <property type="entry name" value="NUDIX_CoAse_Nudt7"/>
    <property type="match status" value="1"/>
</dbReference>
<dbReference type="OrthoDB" id="10262892at2759"/>
<dbReference type="PANTHER" id="PTHR12992">
    <property type="entry name" value="NUDIX HYDROLASE"/>
    <property type="match status" value="1"/>
</dbReference>
<keyword evidence="6" id="KW-0464">Manganese</keyword>
<evidence type="ECO:0000256" key="5">
    <source>
        <dbReference type="ARBA" id="ARBA00022842"/>
    </source>
</evidence>
<dbReference type="EnsemblMetazoa" id="XM_038221163.1">
    <property type="protein sequence ID" value="XP_038077091.1"/>
    <property type="gene ID" value="LOC119744939"/>
</dbReference>
<evidence type="ECO:0000256" key="4">
    <source>
        <dbReference type="ARBA" id="ARBA00022801"/>
    </source>
</evidence>
<keyword evidence="4" id="KW-0378">Hydrolase</keyword>
<evidence type="ECO:0000256" key="6">
    <source>
        <dbReference type="ARBA" id="ARBA00023211"/>
    </source>
</evidence>
<dbReference type="InterPro" id="IPR015797">
    <property type="entry name" value="NUDIX_hydrolase-like_dom_sf"/>
</dbReference>
<sequence>MNKTQEYWVKLAPLVGDISTMSLFVKLPIRHSKSLSVSSCQLQQSHQGLASMVLRCSRHFVSVATTSYFARSMRKNKICKYTAPRTFSVCKIRNGSQSKSLQNSKIGFVDSGQSTSSLESMVFSQDNKARAIKQMSIMKPSTTSFFFKRRPIRSAGVCVPLCRIDRIPSILYTLRSQFVSSHSGEISFPGGVMDEKDTDVTQTSLRELKEEVGICPESVEMWGQLVPVPDRSGKTSATATLAYIGDIDLTKLGYDTKEVELVFTLPISHLCDPRNHGYTRFDPSKSTSSSPKEIGPYVLPVFRGAGYHIWGLTAVLTDLALGVLAPDHYKSLYF</sequence>
<protein>
    <recommendedName>
        <fullName evidence="7">Nudix hydrolase domain-containing protein</fullName>
    </recommendedName>
</protein>
<proteinExistence type="predicted"/>
<dbReference type="PROSITE" id="PS51462">
    <property type="entry name" value="NUDIX"/>
    <property type="match status" value="1"/>
</dbReference>
<dbReference type="AlphaFoldDB" id="A0A914BMX8"/>
<dbReference type="OMA" id="GMEHAED"/>
<dbReference type="SUPFAM" id="SSF55811">
    <property type="entry name" value="Nudix"/>
    <property type="match status" value="1"/>
</dbReference>